<keyword evidence="3" id="KW-1185">Reference proteome</keyword>
<dbReference type="AlphaFoldDB" id="A0A9P0CA65"/>
<dbReference type="PANTHER" id="PTHR21879:SF9">
    <property type="entry name" value="OSIRIS 16"/>
    <property type="match status" value="1"/>
</dbReference>
<dbReference type="Proteomes" id="UP001152759">
    <property type="component" value="Chromosome 4"/>
</dbReference>
<evidence type="ECO:0000313" key="2">
    <source>
        <dbReference type="EMBL" id="CAH0770399.1"/>
    </source>
</evidence>
<feature type="transmembrane region" description="Helical" evidence="1">
    <location>
        <begin position="6"/>
        <end position="23"/>
    </location>
</feature>
<gene>
    <name evidence="2" type="ORF">BEMITA_LOCUS7265</name>
</gene>
<dbReference type="PANTHER" id="PTHR21879">
    <property type="entry name" value="FI03362P-RELATED-RELATED"/>
    <property type="match status" value="1"/>
</dbReference>
<feature type="transmembrane region" description="Helical" evidence="1">
    <location>
        <begin position="198"/>
        <end position="218"/>
    </location>
</feature>
<accession>A0A9P0CA65</accession>
<sequence>MIPLRGFVVLIFCVNGLYGLHLVDSASLANNSLQKQDQEANSVVPQEDPDKANLSSDVVKQIMWKRCTSKGYMTCIKLALVHFVEKLGTTDSYQILPDVSIQRHNVSESRADKAKPGDLEHLDEYLASKLSQYLGSLSLSIRVLDKSTLDGMRRFGEVAFSGREMRGKKNKYNYPLMMAGVVSGGTLLVLGMKTIAALAGKALIASMLSLLLTGLSLFKGHGGGGGHAEHKSTTYEIITKPVVTHAHSTDVHHEAQGPEGGYAYRRSMELDHVLKPLRESTDNVEHVIYRIHAPERTPVYIPIDPASGKKRR</sequence>
<evidence type="ECO:0000256" key="1">
    <source>
        <dbReference type="SAM" id="Phobius"/>
    </source>
</evidence>
<dbReference type="InterPro" id="IPR012464">
    <property type="entry name" value="DUF1676"/>
</dbReference>
<keyword evidence="1" id="KW-0472">Membrane</keyword>
<name>A0A9P0CA65_BEMTA</name>
<dbReference type="GO" id="GO:0016020">
    <property type="term" value="C:membrane"/>
    <property type="evidence" value="ECO:0007669"/>
    <property type="project" value="TreeGrafter"/>
</dbReference>
<dbReference type="OrthoDB" id="6627399at2759"/>
<evidence type="ECO:0000313" key="3">
    <source>
        <dbReference type="Proteomes" id="UP001152759"/>
    </source>
</evidence>
<reference evidence="2" key="1">
    <citation type="submission" date="2021-12" db="EMBL/GenBank/DDBJ databases">
        <authorList>
            <person name="King R."/>
        </authorList>
    </citation>
    <scope>NUCLEOTIDE SEQUENCE</scope>
</reference>
<dbReference type="EMBL" id="OU963865">
    <property type="protein sequence ID" value="CAH0770399.1"/>
    <property type="molecule type" value="Genomic_DNA"/>
</dbReference>
<protein>
    <submittedName>
        <fullName evidence="2">Uncharacterized protein</fullName>
    </submittedName>
</protein>
<dbReference type="Pfam" id="PF07898">
    <property type="entry name" value="DUF1676"/>
    <property type="match status" value="1"/>
</dbReference>
<feature type="transmembrane region" description="Helical" evidence="1">
    <location>
        <begin position="172"/>
        <end position="192"/>
    </location>
</feature>
<organism evidence="2 3">
    <name type="scientific">Bemisia tabaci</name>
    <name type="common">Sweetpotato whitefly</name>
    <name type="synonym">Aleurodes tabaci</name>
    <dbReference type="NCBI Taxonomy" id="7038"/>
    <lineage>
        <taxon>Eukaryota</taxon>
        <taxon>Metazoa</taxon>
        <taxon>Ecdysozoa</taxon>
        <taxon>Arthropoda</taxon>
        <taxon>Hexapoda</taxon>
        <taxon>Insecta</taxon>
        <taxon>Pterygota</taxon>
        <taxon>Neoptera</taxon>
        <taxon>Paraneoptera</taxon>
        <taxon>Hemiptera</taxon>
        <taxon>Sternorrhyncha</taxon>
        <taxon>Aleyrodoidea</taxon>
        <taxon>Aleyrodidae</taxon>
        <taxon>Aleyrodinae</taxon>
        <taxon>Bemisia</taxon>
    </lineage>
</organism>
<keyword evidence="1" id="KW-1133">Transmembrane helix</keyword>
<keyword evidence="1" id="KW-0812">Transmembrane</keyword>
<proteinExistence type="predicted"/>